<sequence length="177" mass="20664">MLFHQTPIPGCWLITPERREDERGFFARSWCQKEFLEYRLNPNLVQCNISFNTKAGTLRGMHYQAQPHEEAKLVRCTMGAIYDVVVDLRPASSTFKQWYAVKLTSENRLMLYIPEGVAHGFQTLVNNTEVFYQMSEYYVLESARGVRWNDPTFKIEWPSAEERIISAKDCSYSNFGL</sequence>
<dbReference type="Gene3D" id="2.60.120.10">
    <property type="entry name" value="Jelly Rolls"/>
    <property type="match status" value="1"/>
</dbReference>
<dbReference type="SUPFAM" id="SSF51182">
    <property type="entry name" value="RmlC-like cupins"/>
    <property type="match status" value="1"/>
</dbReference>
<dbReference type="PANTHER" id="PTHR21047:SF2">
    <property type="entry name" value="THYMIDINE DIPHOSPHO-4-KETO-RHAMNOSE 3,5-EPIMERASE"/>
    <property type="match status" value="1"/>
</dbReference>
<dbReference type="GO" id="GO:0008830">
    <property type="term" value="F:dTDP-4-dehydrorhamnose 3,5-epimerase activity"/>
    <property type="evidence" value="ECO:0007669"/>
    <property type="project" value="UniProtKB-EC"/>
</dbReference>
<comment type="catalytic activity">
    <reaction evidence="1">
        <text>dTDP-4-dehydro-6-deoxy-alpha-D-glucose = dTDP-4-dehydro-beta-L-rhamnose</text>
        <dbReference type="Rhea" id="RHEA:16969"/>
        <dbReference type="ChEBI" id="CHEBI:57649"/>
        <dbReference type="ChEBI" id="CHEBI:62830"/>
        <dbReference type="EC" id="5.1.3.13"/>
    </reaction>
</comment>
<protein>
    <recommendedName>
        <fullName evidence="1">dTDP-4-dehydrorhamnose 3,5-epimerase</fullName>
        <ecNumber evidence="1">5.1.3.13</ecNumber>
    </recommendedName>
    <alternativeName>
        <fullName evidence="1">Thymidine diphospho-4-keto-rhamnose 3,5-epimerase</fullName>
    </alternativeName>
</protein>
<comment type="function">
    <text evidence="1">Catalyzes the epimerization of the C3' and C5'positions of dTDP-6-deoxy-D-xylo-4-hexulose, forming dTDP-6-deoxy-L-lyxo-4-hexulose.</text>
</comment>
<dbReference type="RefSeq" id="WP_283361911.1">
    <property type="nucleotide sequence ID" value="NZ_JASVEJ010000022.1"/>
</dbReference>
<comment type="similarity">
    <text evidence="1">Belongs to the dTDP-4-dehydrorhamnose 3,5-epimerase family.</text>
</comment>
<dbReference type="Proteomes" id="UP001230986">
    <property type="component" value="Unassembled WGS sequence"/>
</dbReference>
<comment type="caution">
    <text evidence="2">The sequence shown here is derived from an EMBL/GenBank/DDBJ whole genome shotgun (WGS) entry which is preliminary data.</text>
</comment>
<proteinExistence type="inferred from homology"/>
<accession>A0ABT7M1N7</accession>
<dbReference type="InterPro" id="IPR000888">
    <property type="entry name" value="RmlC-like"/>
</dbReference>
<comment type="pathway">
    <text evidence="1">Carbohydrate biosynthesis; dTDP-L-rhamnose biosynthesis.</text>
</comment>
<evidence type="ECO:0000313" key="3">
    <source>
        <dbReference type="Proteomes" id="UP001230986"/>
    </source>
</evidence>
<gene>
    <name evidence="2" type="primary">rfbC</name>
    <name evidence="2" type="ORF">QQ055_05765</name>
</gene>
<name>A0ABT7M1N7_9CYAN</name>
<dbReference type="EC" id="5.1.3.13" evidence="1"/>
<keyword evidence="3" id="KW-1185">Reference proteome</keyword>
<dbReference type="EMBL" id="JASVEJ010000022">
    <property type="protein sequence ID" value="MDL5056971.1"/>
    <property type="molecule type" value="Genomic_DNA"/>
</dbReference>
<keyword evidence="1 2" id="KW-0413">Isomerase</keyword>
<dbReference type="Pfam" id="PF00908">
    <property type="entry name" value="dTDP_sugar_isom"/>
    <property type="match status" value="1"/>
</dbReference>
<dbReference type="InterPro" id="IPR014710">
    <property type="entry name" value="RmlC-like_jellyroll"/>
</dbReference>
<dbReference type="NCBIfam" id="TIGR01221">
    <property type="entry name" value="rmlC"/>
    <property type="match status" value="1"/>
</dbReference>
<comment type="subunit">
    <text evidence="1">Homodimer.</text>
</comment>
<dbReference type="InterPro" id="IPR011051">
    <property type="entry name" value="RmlC_Cupin_sf"/>
</dbReference>
<organism evidence="2 3">
    <name type="scientific">Geitlerinema calcuttense NRMC-F 0142</name>
    <dbReference type="NCBI Taxonomy" id="2922238"/>
    <lineage>
        <taxon>Bacteria</taxon>
        <taxon>Bacillati</taxon>
        <taxon>Cyanobacteriota</taxon>
        <taxon>Cyanophyceae</taxon>
        <taxon>Geitlerinematales</taxon>
        <taxon>Geitlerinemataceae</taxon>
        <taxon>Geitlerinema</taxon>
    </lineage>
</organism>
<reference evidence="2 3" key="1">
    <citation type="submission" date="2023-06" db="EMBL/GenBank/DDBJ databases">
        <title>Whole genome sequence of Oscillatoria calcuttensis NRMC-F 0142.</title>
        <authorList>
            <person name="Shakena Fathima T."/>
            <person name="Muralitharan G."/>
            <person name="Thajuddin N."/>
        </authorList>
    </citation>
    <scope>NUCLEOTIDE SEQUENCE [LARGE SCALE GENOMIC DNA]</scope>
    <source>
        <strain evidence="2 3">NRMC-F 0142</strain>
    </source>
</reference>
<evidence type="ECO:0000313" key="2">
    <source>
        <dbReference type="EMBL" id="MDL5056971.1"/>
    </source>
</evidence>
<dbReference type="CDD" id="cd00438">
    <property type="entry name" value="cupin_RmlC"/>
    <property type="match status" value="1"/>
</dbReference>
<dbReference type="PANTHER" id="PTHR21047">
    <property type="entry name" value="DTDP-6-DEOXY-D-GLUCOSE-3,5 EPIMERASE"/>
    <property type="match status" value="1"/>
</dbReference>
<evidence type="ECO:0000256" key="1">
    <source>
        <dbReference type="RuleBase" id="RU364069"/>
    </source>
</evidence>